<evidence type="ECO:0000256" key="3">
    <source>
        <dbReference type="ARBA" id="ARBA00006376"/>
    </source>
</evidence>
<keyword evidence="13" id="KW-0489">Methyltransferase</keyword>
<comment type="cofactor">
    <cofactor evidence="1 10 11">
        <name>pyridoxal 5'-phosphate</name>
        <dbReference type="ChEBI" id="CHEBI:597326"/>
    </cofactor>
</comment>
<keyword evidence="8 10" id="KW-0663">Pyridoxal phosphate</keyword>
<dbReference type="GO" id="GO:0004372">
    <property type="term" value="F:glycine hydroxymethyltransferase activity"/>
    <property type="evidence" value="ECO:0007669"/>
    <property type="project" value="UniProtKB-UniRule"/>
</dbReference>
<comment type="subcellular location">
    <subcellularLocation>
        <location evidence="2 10">Cytoplasm</location>
    </subcellularLocation>
</comment>
<dbReference type="HAMAP" id="MF_00051">
    <property type="entry name" value="SHMT"/>
    <property type="match status" value="1"/>
</dbReference>
<organism evidence="13 14">
    <name type="scientific">Calidifontibacter indicus</name>
    <dbReference type="NCBI Taxonomy" id="419650"/>
    <lineage>
        <taxon>Bacteria</taxon>
        <taxon>Bacillati</taxon>
        <taxon>Actinomycetota</taxon>
        <taxon>Actinomycetes</taxon>
        <taxon>Micrococcales</taxon>
        <taxon>Dermacoccaceae</taxon>
        <taxon>Calidifontibacter</taxon>
    </lineage>
</organism>
<dbReference type="Pfam" id="PF00464">
    <property type="entry name" value="SHMT"/>
    <property type="match status" value="1"/>
</dbReference>
<evidence type="ECO:0000313" key="14">
    <source>
        <dbReference type="Proteomes" id="UP000256253"/>
    </source>
</evidence>
<dbReference type="GO" id="GO:0008168">
    <property type="term" value="F:methyltransferase activity"/>
    <property type="evidence" value="ECO:0007669"/>
    <property type="project" value="UniProtKB-KW"/>
</dbReference>
<keyword evidence="7 10" id="KW-0808">Transferase</keyword>
<evidence type="ECO:0000256" key="1">
    <source>
        <dbReference type="ARBA" id="ARBA00001933"/>
    </source>
</evidence>
<keyword evidence="5 10" id="KW-0963">Cytoplasm</keyword>
<dbReference type="EC" id="2.1.2.1" evidence="10"/>
<dbReference type="RefSeq" id="WP_115923605.1">
    <property type="nucleotide sequence ID" value="NZ_QTUA01000001.1"/>
</dbReference>
<name>A0A3D9UR43_9MICO</name>
<dbReference type="PANTHER" id="PTHR11680:SF35">
    <property type="entry name" value="SERINE HYDROXYMETHYLTRANSFERASE 1"/>
    <property type="match status" value="1"/>
</dbReference>
<evidence type="ECO:0000256" key="10">
    <source>
        <dbReference type="HAMAP-Rule" id="MF_00051"/>
    </source>
</evidence>
<evidence type="ECO:0000256" key="4">
    <source>
        <dbReference type="ARBA" id="ARBA00011738"/>
    </source>
</evidence>
<feature type="site" description="Plays an important role in substrate specificity" evidence="10">
    <location>
        <position position="234"/>
    </location>
</feature>
<dbReference type="InterPro" id="IPR039429">
    <property type="entry name" value="SHMT-like_dom"/>
</dbReference>
<dbReference type="GO" id="GO:0042803">
    <property type="term" value="F:protein homodimerization activity"/>
    <property type="evidence" value="ECO:0007669"/>
    <property type="project" value="UniProtKB-ARBA"/>
</dbReference>
<sequence length="426" mass="45274">MSTPFYGSDYEALEQFDPEIAGILVDEVDRIRSGLQLIASENLSSPAVITALGSTLTNKYAEGYPGRRYYGGCSVVDRAESLAIERAKELFGADHANVQPHSGASANQAVYGAFMQPGDTILGMALPMGGHLTHGTKVSFSGKWFNAVHYGVDKQTEDIDYAEVERLAKEHKPKVILAGGSAIPRLIDFEFFRKLADEIGAIFWVDAAHFIGLVAGKAIPSPVPYADVVTFTTHKVLRGPRSGALVCKEEHAAKLDKAVFPMMQGGPQMHTIAAKAVNFKECASPEYAQYAKDVIANAQQLATSLGEKGIRPTTGGTDTHLSLHDLQGVGVTGAGAEARADAAGIVLNKNAIPFDPQKPNVASGIRVGTPSVTTQGMGVEQMKTIAELIHTAVTQGDGDPDSAISKQVRAGVDELCKQFPAYPRPA</sequence>
<comment type="catalytic activity">
    <reaction evidence="10">
        <text>(6R)-5,10-methylene-5,6,7,8-tetrahydrofolate + glycine + H2O = (6S)-5,6,7,8-tetrahydrofolate + L-serine</text>
        <dbReference type="Rhea" id="RHEA:15481"/>
        <dbReference type="ChEBI" id="CHEBI:15377"/>
        <dbReference type="ChEBI" id="CHEBI:15636"/>
        <dbReference type="ChEBI" id="CHEBI:33384"/>
        <dbReference type="ChEBI" id="CHEBI:57305"/>
        <dbReference type="ChEBI" id="CHEBI:57453"/>
        <dbReference type="EC" id="2.1.2.1"/>
    </reaction>
</comment>
<feature type="binding site" evidence="10">
    <location>
        <position position="249"/>
    </location>
    <ligand>
        <name>(6S)-5,6,7,8-tetrahydrofolate</name>
        <dbReference type="ChEBI" id="CHEBI:57453"/>
    </ligand>
</feature>
<dbReference type="InterPro" id="IPR015424">
    <property type="entry name" value="PyrdxlP-dep_Trfase"/>
</dbReference>
<dbReference type="Proteomes" id="UP000256253">
    <property type="component" value="Unassembled WGS sequence"/>
</dbReference>
<comment type="pathway">
    <text evidence="10">One-carbon metabolism; tetrahydrofolate interconversion.</text>
</comment>
<evidence type="ECO:0000256" key="6">
    <source>
        <dbReference type="ARBA" id="ARBA00022563"/>
    </source>
</evidence>
<evidence type="ECO:0000256" key="8">
    <source>
        <dbReference type="ARBA" id="ARBA00022898"/>
    </source>
</evidence>
<dbReference type="EMBL" id="QTUA01000001">
    <property type="protein sequence ID" value="REF31819.1"/>
    <property type="molecule type" value="Genomic_DNA"/>
</dbReference>
<protein>
    <recommendedName>
        <fullName evidence="10">Serine hydroxymethyltransferase</fullName>
        <shortName evidence="10">SHMT</shortName>
        <shortName evidence="10">Serine methylase</shortName>
        <ecNumber evidence="10">2.1.2.1</ecNumber>
    </recommendedName>
</protein>
<dbReference type="InterPro" id="IPR049943">
    <property type="entry name" value="Ser_HO-MeTrfase-like"/>
</dbReference>
<dbReference type="CDD" id="cd00378">
    <property type="entry name" value="SHMT"/>
    <property type="match status" value="1"/>
</dbReference>
<feature type="binding site" evidence="10">
    <location>
        <position position="126"/>
    </location>
    <ligand>
        <name>(6S)-5,6,7,8-tetrahydrofolate</name>
        <dbReference type="ChEBI" id="CHEBI:57453"/>
    </ligand>
</feature>
<gene>
    <name evidence="10" type="primary">glyA</name>
    <name evidence="13" type="ORF">DFJ65_2901</name>
</gene>
<keyword evidence="14" id="KW-1185">Reference proteome</keyword>
<reference evidence="13 14" key="1">
    <citation type="submission" date="2018-08" db="EMBL/GenBank/DDBJ databases">
        <title>Sequencing the genomes of 1000 actinobacteria strains.</title>
        <authorList>
            <person name="Klenk H.-P."/>
        </authorList>
    </citation>
    <scope>NUCLEOTIDE SEQUENCE [LARGE SCALE GENOMIC DNA]</scope>
    <source>
        <strain evidence="13 14">DSM 22967</strain>
    </source>
</reference>
<dbReference type="UniPathway" id="UPA00193"/>
<dbReference type="PANTHER" id="PTHR11680">
    <property type="entry name" value="SERINE HYDROXYMETHYLTRANSFERASE"/>
    <property type="match status" value="1"/>
</dbReference>
<evidence type="ECO:0000256" key="5">
    <source>
        <dbReference type="ARBA" id="ARBA00022490"/>
    </source>
</evidence>
<comment type="function">
    <text evidence="9">Catalyzes the reversible interconversion of serine and glycine with tetrahydrofolate (THF) serving as the one-carbon carrier. This reaction serves as the major source of one-carbon groups required for the biosynthesis of purines, thymidylate, methionine, and other important biomolecules. Also exhibits THF-independent aldolase activity toward beta-hydroxyamino acids, producing glycine and aldehydes, via a retro-aldol mechanism. Thus, is able to catalyze the cleavage of L-allo-threonine.</text>
</comment>
<dbReference type="GO" id="GO:0030170">
    <property type="term" value="F:pyridoxal phosphate binding"/>
    <property type="evidence" value="ECO:0007669"/>
    <property type="project" value="UniProtKB-UniRule"/>
</dbReference>
<dbReference type="SUPFAM" id="SSF53383">
    <property type="entry name" value="PLP-dependent transferases"/>
    <property type="match status" value="1"/>
</dbReference>
<dbReference type="GO" id="GO:0035999">
    <property type="term" value="P:tetrahydrofolate interconversion"/>
    <property type="evidence" value="ECO:0007669"/>
    <property type="project" value="UniProtKB-UniRule"/>
</dbReference>
<dbReference type="AlphaFoldDB" id="A0A3D9UR43"/>
<comment type="caution">
    <text evidence="10">Lacks conserved residue(s) required for the propagation of feature annotation.</text>
</comment>
<proteinExistence type="inferred from homology"/>
<dbReference type="GO" id="GO:0032259">
    <property type="term" value="P:methylation"/>
    <property type="evidence" value="ECO:0007669"/>
    <property type="project" value="UniProtKB-KW"/>
</dbReference>
<keyword evidence="6 10" id="KW-0554">One-carbon metabolism</keyword>
<dbReference type="GO" id="GO:0019264">
    <property type="term" value="P:glycine biosynthetic process from serine"/>
    <property type="evidence" value="ECO:0007669"/>
    <property type="project" value="UniProtKB-UniRule"/>
</dbReference>
<feature type="modified residue" description="N6-(pyridoxal phosphate)lysine" evidence="10 11">
    <location>
        <position position="235"/>
    </location>
</feature>
<dbReference type="PIRSF" id="PIRSF000412">
    <property type="entry name" value="SHMT"/>
    <property type="match status" value="1"/>
</dbReference>
<dbReference type="FunFam" id="3.40.640.10:FF:000001">
    <property type="entry name" value="Serine hydroxymethyltransferase"/>
    <property type="match status" value="1"/>
</dbReference>
<dbReference type="InterPro" id="IPR015422">
    <property type="entry name" value="PyrdxlP-dep_Trfase_small"/>
</dbReference>
<evidence type="ECO:0000259" key="12">
    <source>
        <dbReference type="Pfam" id="PF00464"/>
    </source>
</evidence>
<evidence type="ECO:0000256" key="11">
    <source>
        <dbReference type="PIRSR" id="PIRSR000412-50"/>
    </source>
</evidence>
<dbReference type="OrthoDB" id="9803846at2"/>
<dbReference type="GO" id="GO:0005829">
    <property type="term" value="C:cytosol"/>
    <property type="evidence" value="ECO:0007669"/>
    <property type="project" value="TreeGrafter"/>
</dbReference>
<feature type="binding site" evidence="10">
    <location>
        <begin position="130"/>
        <end position="132"/>
    </location>
    <ligand>
        <name>(6S)-5,6,7,8-tetrahydrofolate</name>
        <dbReference type="ChEBI" id="CHEBI:57453"/>
    </ligand>
</feature>
<comment type="pathway">
    <text evidence="10">Amino-acid biosynthesis; glycine biosynthesis; glycine from L-serine: step 1/1.</text>
</comment>
<dbReference type="Gene3D" id="3.90.1150.10">
    <property type="entry name" value="Aspartate Aminotransferase, domain 1"/>
    <property type="match status" value="1"/>
</dbReference>
<dbReference type="NCBIfam" id="NF000586">
    <property type="entry name" value="PRK00011.1"/>
    <property type="match status" value="1"/>
</dbReference>
<evidence type="ECO:0000256" key="2">
    <source>
        <dbReference type="ARBA" id="ARBA00004496"/>
    </source>
</evidence>
<dbReference type="Gene3D" id="3.40.640.10">
    <property type="entry name" value="Type I PLP-dependent aspartate aminotransferase-like (Major domain)"/>
    <property type="match status" value="1"/>
</dbReference>
<dbReference type="UniPathway" id="UPA00288">
    <property type="reaction ID" value="UER01023"/>
</dbReference>
<accession>A0A3D9UR43</accession>
<evidence type="ECO:0000256" key="9">
    <source>
        <dbReference type="ARBA" id="ARBA00054606"/>
    </source>
</evidence>
<evidence type="ECO:0000256" key="7">
    <source>
        <dbReference type="ARBA" id="ARBA00022679"/>
    </source>
</evidence>
<comment type="subunit">
    <text evidence="4 10">Homodimer.</text>
</comment>
<dbReference type="InterPro" id="IPR001085">
    <property type="entry name" value="Ser_HO-MeTrfase"/>
</dbReference>
<evidence type="ECO:0000313" key="13">
    <source>
        <dbReference type="EMBL" id="REF31819.1"/>
    </source>
</evidence>
<comment type="caution">
    <text evidence="13">The sequence shown here is derived from an EMBL/GenBank/DDBJ whole genome shotgun (WGS) entry which is preliminary data.</text>
</comment>
<feature type="domain" description="Serine hydroxymethyltransferase-like" evidence="12">
    <location>
        <begin position="13"/>
        <end position="389"/>
    </location>
</feature>
<dbReference type="InterPro" id="IPR015421">
    <property type="entry name" value="PyrdxlP-dep_Trfase_major"/>
</dbReference>
<comment type="similarity">
    <text evidence="3 10">Belongs to the SHMT family.</text>
</comment>
<keyword evidence="10" id="KW-0028">Amino-acid biosynthesis</keyword>